<reference evidence="2 3" key="1">
    <citation type="submission" date="2014-04" db="EMBL/GenBank/DDBJ databases">
        <authorList>
            <consortium name="DOE Joint Genome Institute"/>
            <person name="Kuo A."/>
            <person name="Kohler A."/>
            <person name="Jargeat P."/>
            <person name="Nagy L.G."/>
            <person name="Floudas D."/>
            <person name="Copeland A."/>
            <person name="Barry K.W."/>
            <person name="Cichocki N."/>
            <person name="Veneault-Fourrey C."/>
            <person name="LaButti K."/>
            <person name="Lindquist E.A."/>
            <person name="Lipzen A."/>
            <person name="Lundell T."/>
            <person name="Morin E."/>
            <person name="Murat C."/>
            <person name="Sun H."/>
            <person name="Tunlid A."/>
            <person name="Henrissat B."/>
            <person name="Grigoriev I.V."/>
            <person name="Hibbett D.S."/>
            <person name="Martin F."/>
            <person name="Nordberg H.P."/>
            <person name="Cantor M.N."/>
            <person name="Hua S.X."/>
        </authorList>
    </citation>
    <scope>NUCLEOTIDE SEQUENCE [LARGE SCALE GENOMIC DNA]</scope>
    <source>
        <strain evidence="2 3">Ve08.2h10</strain>
    </source>
</reference>
<dbReference type="HOGENOM" id="CLU_2813174_0_0_1"/>
<name>A0A0D0CFW1_9AGAM</name>
<organism evidence="2 3">
    <name type="scientific">Paxillus rubicundulus Ve08.2h10</name>
    <dbReference type="NCBI Taxonomy" id="930991"/>
    <lineage>
        <taxon>Eukaryota</taxon>
        <taxon>Fungi</taxon>
        <taxon>Dikarya</taxon>
        <taxon>Basidiomycota</taxon>
        <taxon>Agaricomycotina</taxon>
        <taxon>Agaricomycetes</taxon>
        <taxon>Agaricomycetidae</taxon>
        <taxon>Boletales</taxon>
        <taxon>Paxilineae</taxon>
        <taxon>Paxillaceae</taxon>
        <taxon>Paxillus</taxon>
    </lineage>
</organism>
<keyword evidence="3" id="KW-1185">Reference proteome</keyword>
<proteinExistence type="predicted"/>
<evidence type="ECO:0000313" key="2">
    <source>
        <dbReference type="EMBL" id="KIK81632.1"/>
    </source>
</evidence>
<feature type="compositionally biased region" description="Basic and acidic residues" evidence="1">
    <location>
        <begin position="37"/>
        <end position="56"/>
    </location>
</feature>
<sequence>MPAAMMTTARPAYLRHSVLITTPCALEYGRREKTRRSHNDQELRKIANGVKGRESARQTTQKMYGGF</sequence>
<dbReference type="AlphaFoldDB" id="A0A0D0CFW1"/>
<evidence type="ECO:0000313" key="3">
    <source>
        <dbReference type="Proteomes" id="UP000054538"/>
    </source>
</evidence>
<protein>
    <submittedName>
        <fullName evidence="2">Uncharacterized protein</fullName>
    </submittedName>
</protein>
<evidence type="ECO:0000256" key="1">
    <source>
        <dbReference type="SAM" id="MobiDB-lite"/>
    </source>
</evidence>
<accession>A0A0D0CFW1</accession>
<dbReference type="EMBL" id="KN825761">
    <property type="protein sequence ID" value="KIK81632.1"/>
    <property type="molecule type" value="Genomic_DNA"/>
</dbReference>
<feature type="compositionally biased region" description="Polar residues" evidence="1">
    <location>
        <begin position="57"/>
        <end position="67"/>
    </location>
</feature>
<dbReference type="InParanoid" id="A0A0D0CFW1"/>
<reference evidence="3" key="2">
    <citation type="submission" date="2015-01" db="EMBL/GenBank/DDBJ databases">
        <title>Evolutionary Origins and Diversification of the Mycorrhizal Mutualists.</title>
        <authorList>
            <consortium name="DOE Joint Genome Institute"/>
            <consortium name="Mycorrhizal Genomics Consortium"/>
            <person name="Kohler A."/>
            <person name="Kuo A."/>
            <person name="Nagy L.G."/>
            <person name="Floudas D."/>
            <person name="Copeland A."/>
            <person name="Barry K.W."/>
            <person name="Cichocki N."/>
            <person name="Veneault-Fourrey C."/>
            <person name="LaButti K."/>
            <person name="Lindquist E.A."/>
            <person name="Lipzen A."/>
            <person name="Lundell T."/>
            <person name="Morin E."/>
            <person name="Murat C."/>
            <person name="Riley R."/>
            <person name="Ohm R."/>
            <person name="Sun H."/>
            <person name="Tunlid A."/>
            <person name="Henrissat B."/>
            <person name="Grigoriev I.V."/>
            <person name="Hibbett D.S."/>
            <person name="Martin F."/>
        </authorList>
    </citation>
    <scope>NUCLEOTIDE SEQUENCE [LARGE SCALE GENOMIC DNA]</scope>
    <source>
        <strain evidence="3">Ve08.2h10</strain>
    </source>
</reference>
<dbReference type="Proteomes" id="UP000054538">
    <property type="component" value="Unassembled WGS sequence"/>
</dbReference>
<feature type="region of interest" description="Disordered" evidence="1">
    <location>
        <begin position="32"/>
        <end position="67"/>
    </location>
</feature>
<gene>
    <name evidence="2" type="ORF">PAXRUDRAFT_832718</name>
</gene>